<dbReference type="PROSITE" id="PS50215">
    <property type="entry name" value="ADAM_MEPRO"/>
    <property type="match status" value="1"/>
</dbReference>
<dbReference type="CDD" id="cd04269">
    <property type="entry name" value="ZnMc_adamalysin_II_like"/>
    <property type="match status" value="1"/>
</dbReference>
<dbReference type="InterPro" id="IPR000742">
    <property type="entry name" value="EGF"/>
</dbReference>
<dbReference type="FunCoup" id="A0A8I3RY50">
    <property type="interactions" value="258"/>
</dbReference>
<dbReference type="InterPro" id="IPR024079">
    <property type="entry name" value="MetalloPept_cat_dom_sf"/>
</dbReference>
<keyword evidence="8" id="KW-0862">Zinc</keyword>
<keyword evidence="2 10" id="KW-0812">Transmembrane</keyword>
<dbReference type="SMART" id="SM00050">
    <property type="entry name" value="DISIN"/>
    <property type="match status" value="1"/>
</dbReference>
<comment type="caution">
    <text evidence="7">Lacks conserved residue(s) required for the propagation of feature annotation.</text>
</comment>
<dbReference type="Gene3D" id="2.60.120.260">
    <property type="entry name" value="Galactose-binding domain-like"/>
    <property type="match status" value="1"/>
</dbReference>
<dbReference type="InterPro" id="IPR018358">
    <property type="entry name" value="Disintegrin_CS"/>
</dbReference>
<dbReference type="PROSITE" id="PS01186">
    <property type="entry name" value="EGF_2"/>
    <property type="match status" value="1"/>
</dbReference>
<dbReference type="AlphaFoldDB" id="A0A8I3RY50"/>
<dbReference type="Ensembl" id="ENSCAFT00845025934.1">
    <property type="protein sequence ID" value="ENSCAFP00845020445.1"/>
    <property type="gene ID" value="ENSCAFG00845014358.1"/>
</dbReference>
<dbReference type="InterPro" id="IPR034027">
    <property type="entry name" value="Reprolysin_adamalysin"/>
</dbReference>
<dbReference type="FunFam" id="3.40.390.10:FF:000002">
    <property type="entry name" value="Disintegrin and metalloproteinase domain-containing protein 22"/>
    <property type="match status" value="1"/>
</dbReference>
<dbReference type="PROSITE" id="PS50026">
    <property type="entry name" value="EGF_3"/>
    <property type="match status" value="1"/>
</dbReference>
<keyword evidence="11" id="KW-0732">Signal</keyword>
<evidence type="ECO:0000313" key="15">
    <source>
        <dbReference type="Ensembl" id="ENSCAFP00845020445.1"/>
    </source>
</evidence>
<dbReference type="GO" id="GO:0046872">
    <property type="term" value="F:metal ion binding"/>
    <property type="evidence" value="ECO:0007669"/>
    <property type="project" value="UniProtKB-KW"/>
</dbReference>
<dbReference type="GO" id="GO:0004222">
    <property type="term" value="F:metalloendopeptidase activity"/>
    <property type="evidence" value="ECO:0000318"/>
    <property type="project" value="GO_Central"/>
</dbReference>
<feature type="binding site" evidence="8">
    <location>
        <position position="349"/>
    </location>
    <ligand>
        <name>Zn(2+)</name>
        <dbReference type="ChEBI" id="CHEBI:29105"/>
        <note>catalytic</note>
    </ligand>
</feature>
<dbReference type="Pfam" id="PF00200">
    <property type="entry name" value="Disintegrin"/>
    <property type="match status" value="1"/>
</dbReference>
<dbReference type="Reactome" id="R-CFA-9762292">
    <property type="pathway name" value="Regulation of CDH11 function"/>
</dbReference>
<feature type="domain" description="EGF-like" evidence="12">
    <location>
        <begin position="823"/>
        <end position="855"/>
    </location>
</feature>
<evidence type="ECO:0000256" key="2">
    <source>
        <dbReference type="ARBA" id="ARBA00022692"/>
    </source>
</evidence>
<dbReference type="Pfam" id="PF01562">
    <property type="entry name" value="Pep_M12B_propep"/>
    <property type="match status" value="1"/>
</dbReference>
<organism evidence="15 16">
    <name type="scientific">Canis lupus familiaris</name>
    <name type="common">Dog</name>
    <name type="synonym">Canis familiaris</name>
    <dbReference type="NCBI Taxonomy" id="9615"/>
    <lineage>
        <taxon>Eukaryota</taxon>
        <taxon>Metazoa</taxon>
        <taxon>Chordata</taxon>
        <taxon>Craniata</taxon>
        <taxon>Vertebrata</taxon>
        <taxon>Euteleostomi</taxon>
        <taxon>Mammalia</taxon>
        <taxon>Eutheria</taxon>
        <taxon>Laurasiatheria</taxon>
        <taxon>Carnivora</taxon>
        <taxon>Caniformia</taxon>
        <taxon>Canidae</taxon>
        <taxon>Canis</taxon>
    </lineage>
</organism>
<evidence type="ECO:0000259" key="14">
    <source>
        <dbReference type="PROSITE" id="PS50215"/>
    </source>
</evidence>
<protein>
    <submittedName>
        <fullName evidence="15">ADAM metallopeptidase domain 33</fullName>
    </submittedName>
</protein>
<dbReference type="Gene3D" id="4.10.70.10">
    <property type="entry name" value="Disintegrin domain"/>
    <property type="match status" value="1"/>
</dbReference>
<comment type="subcellular location">
    <subcellularLocation>
        <location evidence="1">Membrane</location>
        <topology evidence="1">Single-pass type I membrane protein</topology>
    </subcellularLocation>
</comment>
<evidence type="ECO:0000256" key="5">
    <source>
        <dbReference type="ARBA" id="ARBA00023157"/>
    </source>
</evidence>
<evidence type="ECO:0000256" key="8">
    <source>
        <dbReference type="PROSITE-ProRule" id="PRU00276"/>
    </source>
</evidence>
<feature type="compositionally biased region" description="Basic and acidic residues" evidence="9">
    <location>
        <begin position="918"/>
        <end position="931"/>
    </location>
</feature>
<dbReference type="Pfam" id="PF08516">
    <property type="entry name" value="ADAM_CR"/>
    <property type="match status" value="1"/>
</dbReference>
<dbReference type="InterPro" id="IPR006586">
    <property type="entry name" value="ADAM_Cys-rich"/>
</dbReference>
<accession>A0A8I3RY50</accession>
<feature type="disulfide bond" evidence="7">
    <location>
        <begin position="827"/>
        <end position="837"/>
    </location>
</feature>
<feature type="region of interest" description="Disordered" evidence="9">
    <location>
        <begin position="918"/>
        <end position="963"/>
    </location>
</feature>
<reference evidence="15" key="3">
    <citation type="submission" date="2025-09" db="UniProtKB">
        <authorList>
            <consortium name="Ensembl"/>
        </authorList>
    </citation>
    <scope>IDENTIFICATION</scope>
    <source>
        <strain evidence="15">Boxer</strain>
    </source>
</reference>
<reference evidence="15" key="2">
    <citation type="submission" date="2025-08" db="UniProtKB">
        <authorList>
            <consortium name="Ensembl"/>
        </authorList>
    </citation>
    <scope>IDENTIFICATION</scope>
    <source>
        <strain evidence="15">Boxer</strain>
    </source>
</reference>
<evidence type="ECO:0000256" key="11">
    <source>
        <dbReference type="SAM" id="SignalP"/>
    </source>
</evidence>
<dbReference type="GeneTree" id="ENSGT00940000158971"/>
<dbReference type="Proteomes" id="UP000805418">
    <property type="component" value="Chromosome 24"/>
</dbReference>
<dbReference type="Gene3D" id="3.40.390.10">
    <property type="entry name" value="Collagenase (Catalytic Domain)"/>
    <property type="match status" value="1"/>
</dbReference>
<dbReference type="PROSITE" id="PS00427">
    <property type="entry name" value="DISINTEGRIN_1"/>
    <property type="match status" value="1"/>
</dbReference>
<dbReference type="OrthoDB" id="5951731at2759"/>
<evidence type="ECO:0000256" key="9">
    <source>
        <dbReference type="SAM" id="MobiDB-lite"/>
    </source>
</evidence>
<feature type="disulfide bond" evidence="7">
    <location>
        <begin position="845"/>
        <end position="854"/>
    </location>
</feature>
<dbReference type="PANTHER" id="PTHR11905">
    <property type="entry name" value="ADAM A DISINTEGRIN AND METALLOPROTEASE DOMAIN"/>
    <property type="match status" value="1"/>
</dbReference>
<feature type="domain" description="Disintegrin" evidence="13">
    <location>
        <begin position="591"/>
        <end position="677"/>
    </location>
</feature>
<keyword evidence="16" id="KW-1185">Reference proteome</keyword>
<dbReference type="InterPro" id="IPR036436">
    <property type="entry name" value="Disintegrin_dom_sf"/>
</dbReference>
<dbReference type="SUPFAM" id="SSF55486">
    <property type="entry name" value="Metalloproteases ('zincins'), catalytic domain"/>
    <property type="match status" value="1"/>
</dbReference>
<feature type="binding site" evidence="8">
    <location>
        <position position="359"/>
    </location>
    <ligand>
        <name>Zn(2+)</name>
        <dbReference type="ChEBI" id="CHEBI:29105"/>
        <note>catalytic</note>
    </ligand>
</feature>
<dbReference type="SMART" id="SM00608">
    <property type="entry name" value="ACR"/>
    <property type="match status" value="1"/>
</dbReference>
<evidence type="ECO:0000256" key="4">
    <source>
        <dbReference type="ARBA" id="ARBA00023136"/>
    </source>
</evidence>
<evidence type="ECO:0000256" key="3">
    <source>
        <dbReference type="ARBA" id="ARBA00022989"/>
    </source>
</evidence>
<dbReference type="InterPro" id="IPR002870">
    <property type="entry name" value="Peptidase_M12B_N"/>
</dbReference>
<dbReference type="PANTHER" id="PTHR11905:SF38">
    <property type="entry name" value="DISINTEGRIN AND METALLOPROTEINASE DOMAIN-CONTAINING PROTEIN 33"/>
    <property type="match status" value="1"/>
</dbReference>
<sequence length="963" mass="103741">MAVVRTKTVLSLGLYLSACSLPHTCPYPPWQMGSLLLLASCALPHLPTPHPIWPLSPALLLAQVSKLDTGLVAVEAKGQELLLELEKNHRLLAPGYTETHYNPDGQPVVLVPNHTDHCHYHGHVRGFPDSWVVFSTCSGMRGLITLGCNASYYVHPWSAGDSEDFITHKMFQTQQLLSWKRACGHRDARNKGDMASLSRATQIKERREVRKSPKFLELYIVADHTLFLTQHRNLNHTKQRLLEVANYVDQILRTLDIQVALTGLEVWTEQDQSRVSPDANATLWAFLQWRRGLWARRPHDSAQLLTGRAFRGATVGLAPIEGMCRAESSGGVSTDHSELPIGAAATMAHEIGHSLGLSHDPEGCCVEAAAEQGGCVMAAATGYQGRRGGRVGGGGGSLAPGPSSGAFLWEKRSSLHFVFPKTRIGSYPPRECFIMLRRRKLGKSGFPKVYGLLPEHSSEDSPPPGVTAPRSRFALLGSLVLASHPPTAGSPRDFAQVTCPLWALPRGDPGRLSLRRCPRIQGLGGRAQRVVVGGGRGEVAVPARPTPLPPRRHPFPRVFSACSRRQLRAFFRKGGGACLSNAPDSRLLVPRARCGNGLVEEGEECDCGASQECQDACCLAHNCSLRAGAQCSHGDCCARCLLKPAGVPCRRAVGDCDLPEFCTGASPYCPPDIYLLDGSPCASGRGYCWDGACPTLEEQCQQLWGPGSSPAPELCFQIVNSAGDAHGNCGQDGKGGFVPCAQRDAQCGKLQCLGGEQHPLPPHTVPVDSSVGLGREEVTCRGVFLLPGVQLDLLDLGLVEPGTPCGPRMVCQNRRCQNTTFLELEQCLTTCHGHGVCNSNKNCHCAPGWAPPSCDKPGFGGSVDSGPMQPENHKTFLLGVILSFLLPLLPGAGLAWCCCRQPRSGLQQCLWGLRRDPSCSRPKDGPNRDRSSSSIHPMELGPAATGEPQPLDLENSARAQEPP</sequence>
<feature type="domain" description="Peptidase M12B" evidence="14">
    <location>
        <begin position="214"/>
        <end position="380"/>
    </location>
</feature>
<name>A0A8I3RY50_CANLF</name>
<dbReference type="InterPro" id="IPR001762">
    <property type="entry name" value="Disintegrin_dom"/>
</dbReference>
<evidence type="ECO:0000256" key="6">
    <source>
        <dbReference type="PROSITE-ProRule" id="PRU00068"/>
    </source>
</evidence>
<feature type="disulfide bond" evidence="6">
    <location>
        <begin position="649"/>
        <end position="669"/>
    </location>
</feature>
<keyword evidence="7" id="KW-0245">EGF-like domain</keyword>
<dbReference type="Pfam" id="PF01421">
    <property type="entry name" value="Reprolysin"/>
    <property type="match status" value="1"/>
</dbReference>
<feature type="binding site" evidence="8">
    <location>
        <position position="353"/>
    </location>
    <ligand>
        <name>Zn(2+)</name>
        <dbReference type="ChEBI" id="CHEBI:29105"/>
        <note>catalytic</note>
    </ligand>
</feature>
<evidence type="ECO:0000259" key="12">
    <source>
        <dbReference type="PROSITE" id="PS50026"/>
    </source>
</evidence>
<dbReference type="PROSITE" id="PS50214">
    <property type="entry name" value="DISINTEGRIN_2"/>
    <property type="match status" value="1"/>
</dbReference>
<keyword evidence="4 10" id="KW-0472">Membrane</keyword>
<evidence type="ECO:0000256" key="1">
    <source>
        <dbReference type="ARBA" id="ARBA00004479"/>
    </source>
</evidence>
<dbReference type="InterPro" id="IPR001590">
    <property type="entry name" value="Peptidase_M12B"/>
</dbReference>
<feature type="active site" evidence="8">
    <location>
        <position position="350"/>
    </location>
</feature>
<keyword evidence="8" id="KW-0479">Metal-binding</keyword>
<reference evidence="15" key="1">
    <citation type="submission" date="2020-03" db="EMBL/GenBank/DDBJ databases">
        <title>Long-read based genome assembly of a Labrador retriever dog.</title>
        <authorList>
            <person name="Eory L."/>
            <person name="Zhang W."/>
            <person name="Schoenebeck J."/>
        </authorList>
    </citation>
    <scope>NUCLEOTIDE SEQUENCE [LARGE SCALE GENOMIC DNA]</scope>
    <source>
        <strain evidence="15">Labrador retriever</strain>
    </source>
</reference>
<feature type="chain" id="PRO_5035280661" evidence="11">
    <location>
        <begin position="27"/>
        <end position="963"/>
    </location>
</feature>
<evidence type="ECO:0000313" key="16">
    <source>
        <dbReference type="Proteomes" id="UP000805418"/>
    </source>
</evidence>
<proteinExistence type="predicted"/>
<feature type="signal peptide" evidence="11">
    <location>
        <begin position="1"/>
        <end position="26"/>
    </location>
</feature>
<dbReference type="GO" id="GO:0006508">
    <property type="term" value="P:proteolysis"/>
    <property type="evidence" value="ECO:0000318"/>
    <property type="project" value="GO_Central"/>
</dbReference>
<dbReference type="GO" id="GO:0016020">
    <property type="term" value="C:membrane"/>
    <property type="evidence" value="ECO:0007669"/>
    <property type="project" value="UniProtKB-SubCell"/>
</dbReference>
<evidence type="ECO:0000259" key="13">
    <source>
        <dbReference type="PROSITE" id="PS50214"/>
    </source>
</evidence>
<evidence type="ECO:0000256" key="10">
    <source>
        <dbReference type="SAM" id="Phobius"/>
    </source>
</evidence>
<dbReference type="SUPFAM" id="SSF57552">
    <property type="entry name" value="Blood coagulation inhibitor (disintegrin)"/>
    <property type="match status" value="1"/>
</dbReference>
<gene>
    <name evidence="15" type="primary">ADAM33</name>
</gene>
<dbReference type="FunFam" id="4.10.70.10:FF:000001">
    <property type="entry name" value="Disintegrin and metalloproteinase domain-containing protein 22"/>
    <property type="match status" value="1"/>
</dbReference>
<keyword evidence="3 10" id="KW-1133">Transmembrane helix</keyword>
<feature type="transmembrane region" description="Helical" evidence="10">
    <location>
        <begin position="876"/>
        <end position="898"/>
    </location>
</feature>
<evidence type="ECO:0000256" key="7">
    <source>
        <dbReference type="PROSITE-ProRule" id="PRU00076"/>
    </source>
</evidence>
<keyword evidence="5 7" id="KW-1015">Disulfide bond</keyword>